<evidence type="ECO:0000313" key="3">
    <source>
        <dbReference type="Proteomes" id="UP001470230"/>
    </source>
</evidence>
<sequence>MTESFQAFSNSLQHQTLSAEEILSSGQLHQALNTHFHPIFQSVAQTNILNKLLEWGFSTKFVNDPKFNEYSNAAISIFCSAATNNPAFLKNKFLLSFLYNFFLSKDSENQRLTGHFSRLFMNNLDCLSYFIGQYNKLPSLLISRIESYGIQNLIVAFVKKGDDLYQYHTFIYELSCIANTSDAASLTLCSIYRALPKDSNPIRKEFFSHSLILQLADAAIATKSCFVQAELAYVISDLISIDPTLNDFPSDQISFLKLTKNNITTLSIECMDIFYHSNSELFQFFFLDERLHHKLIKMIQITSEKQLIEIAKIPDFVDTLIDSYGTDKWCSHCSKIAIEFGSLSLSCKELQTDRWLSFCKQHVDESIQILSSEYGGKTPQPASSTELALMKQLQMPFKFSPSVKMTMQIMSKRNDNYQSYQQDEEIEIDEEEENEIGSFDSDEDSGEEYAIDL</sequence>
<protein>
    <submittedName>
        <fullName evidence="2">Uncharacterized protein</fullName>
    </submittedName>
</protein>
<name>A0ABR2I7Y6_9EUKA</name>
<dbReference type="InterPro" id="IPR016024">
    <property type="entry name" value="ARM-type_fold"/>
</dbReference>
<keyword evidence="3" id="KW-1185">Reference proteome</keyword>
<comment type="caution">
    <text evidence="2">The sequence shown here is derived from an EMBL/GenBank/DDBJ whole genome shotgun (WGS) entry which is preliminary data.</text>
</comment>
<evidence type="ECO:0000256" key="1">
    <source>
        <dbReference type="SAM" id="MobiDB-lite"/>
    </source>
</evidence>
<reference evidence="2 3" key="1">
    <citation type="submission" date="2024-04" db="EMBL/GenBank/DDBJ databases">
        <title>Tritrichomonas musculus Genome.</title>
        <authorList>
            <person name="Alves-Ferreira E."/>
            <person name="Grigg M."/>
            <person name="Lorenzi H."/>
            <person name="Galac M."/>
        </authorList>
    </citation>
    <scope>NUCLEOTIDE SEQUENCE [LARGE SCALE GENOMIC DNA]</scope>
    <source>
        <strain evidence="2 3">EAF2021</strain>
    </source>
</reference>
<evidence type="ECO:0000313" key="2">
    <source>
        <dbReference type="EMBL" id="KAK8858100.1"/>
    </source>
</evidence>
<organism evidence="2 3">
    <name type="scientific">Tritrichomonas musculus</name>
    <dbReference type="NCBI Taxonomy" id="1915356"/>
    <lineage>
        <taxon>Eukaryota</taxon>
        <taxon>Metamonada</taxon>
        <taxon>Parabasalia</taxon>
        <taxon>Tritrichomonadida</taxon>
        <taxon>Tritrichomonadidae</taxon>
        <taxon>Tritrichomonas</taxon>
    </lineage>
</organism>
<feature type="compositionally biased region" description="Acidic residues" evidence="1">
    <location>
        <begin position="422"/>
        <end position="453"/>
    </location>
</feature>
<gene>
    <name evidence="2" type="ORF">M9Y10_013200</name>
</gene>
<dbReference type="EMBL" id="JAPFFF010000019">
    <property type="protein sequence ID" value="KAK8858100.1"/>
    <property type="molecule type" value="Genomic_DNA"/>
</dbReference>
<feature type="region of interest" description="Disordered" evidence="1">
    <location>
        <begin position="414"/>
        <end position="453"/>
    </location>
</feature>
<dbReference type="Proteomes" id="UP001470230">
    <property type="component" value="Unassembled WGS sequence"/>
</dbReference>
<accession>A0ABR2I7Y6</accession>
<proteinExistence type="predicted"/>
<dbReference type="SUPFAM" id="SSF48371">
    <property type="entry name" value="ARM repeat"/>
    <property type="match status" value="1"/>
</dbReference>